<gene>
    <name evidence="2" type="ORF">LCGC14_1524880</name>
</gene>
<evidence type="ECO:0000256" key="1">
    <source>
        <dbReference type="ARBA" id="ARBA00022596"/>
    </source>
</evidence>
<dbReference type="InterPro" id="IPR002822">
    <property type="entry name" value="Ni_insertion"/>
</dbReference>
<evidence type="ECO:0008006" key="3">
    <source>
        <dbReference type="Google" id="ProtNLM"/>
    </source>
</evidence>
<reference evidence="2" key="1">
    <citation type="journal article" date="2015" name="Nature">
        <title>Complex archaea that bridge the gap between prokaryotes and eukaryotes.</title>
        <authorList>
            <person name="Spang A."/>
            <person name="Saw J.H."/>
            <person name="Jorgensen S.L."/>
            <person name="Zaremba-Niedzwiedzka K."/>
            <person name="Martijn J."/>
            <person name="Lind A.E."/>
            <person name="van Eijk R."/>
            <person name="Schleper C."/>
            <person name="Guy L."/>
            <person name="Ettema T.J."/>
        </authorList>
    </citation>
    <scope>NUCLEOTIDE SEQUENCE</scope>
</reference>
<dbReference type="PANTHER" id="PTHR36566:SF1">
    <property type="entry name" value="PYRIDINIUM-3,5-BISTHIOCARBOXYLIC ACID MONONUCLEOTIDE NICKEL INSERTION PROTEIN"/>
    <property type="match status" value="1"/>
</dbReference>
<protein>
    <recommendedName>
        <fullName evidence="3">Nickel pincer cofactor biosynthesis protein LarC</fullName>
    </recommendedName>
</protein>
<organism evidence="2">
    <name type="scientific">marine sediment metagenome</name>
    <dbReference type="NCBI Taxonomy" id="412755"/>
    <lineage>
        <taxon>unclassified sequences</taxon>
        <taxon>metagenomes</taxon>
        <taxon>ecological metagenomes</taxon>
    </lineage>
</organism>
<evidence type="ECO:0000313" key="2">
    <source>
        <dbReference type="EMBL" id="KKM62121.1"/>
    </source>
</evidence>
<dbReference type="Gene3D" id="3.10.20.300">
    <property type="entry name" value="mk0293 like domain"/>
    <property type="match status" value="1"/>
</dbReference>
<dbReference type="Pfam" id="PF01969">
    <property type="entry name" value="Ni_insertion"/>
    <property type="match status" value="1"/>
</dbReference>
<dbReference type="NCBIfam" id="TIGR00299">
    <property type="entry name" value="nickel pincer cofactor biosynthesis protein LarC"/>
    <property type="match status" value="1"/>
</dbReference>
<dbReference type="EMBL" id="LAZR01011360">
    <property type="protein sequence ID" value="KKM62121.1"/>
    <property type="molecule type" value="Genomic_DNA"/>
</dbReference>
<comment type="caution">
    <text evidence="2">The sequence shown here is derived from an EMBL/GenBank/DDBJ whole genome shotgun (WGS) entry which is preliminary data.</text>
</comment>
<sequence>MRILYLDLFNSGISGDMFLASLLGLVPDYSYILKKLEILKEYLPGISNLEIKLIKAEHSGIKLNQLKINIKETKNRRRAKTLQTSLNEFLTNYKISDSAKNYANNVLNSLIQAEAEVHGKLTEKIHLHELSSVDTLIDILGVVLSLDAINYFNEDIKIFCSSIPLGGGTVETKHGLLAIPAPATLKILEKSDLITFGGPIKSELVTPTGAALLANLDPIILQYSPEMNILKSIYSTGQKKFKNFLNILRVFYGESKELDNYSDLTHHLQKYVEQVSILETDVDDVSGEILGNLIDKLVKAHILDIHVFPSITKKNRPGHTIKVLCYPKHTFELIETIIHELGTLGVRFNVINRVCIDRKIEKKHIEINGRTYEVNYKVSYIESDKGVEIINIKPEYNDLKKISKDSGLSIKKVQLIVQAELKQILYEY</sequence>
<name>A0A0F9JID8_9ZZZZ</name>
<dbReference type="AlphaFoldDB" id="A0A0F9JID8"/>
<dbReference type="PANTHER" id="PTHR36566">
    <property type="entry name" value="NICKEL INSERTION PROTEIN-RELATED"/>
    <property type="match status" value="1"/>
</dbReference>
<dbReference type="Gene3D" id="3.30.70.1380">
    <property type="entry name" value="Transcriptional regulatory protein pf0864 domain like"/>
    <property type="match status" value="1"/>
</dbReference>
<accession>A0A0F9JID8</accession>
<keyword evidence="1" id="KW-0533">Nickel</keyword>
<proteinExistence type="predicted"/>